<dbReference type="Gene3D" id="3.40.50.11720">
    <property type="entry name" value="3-Deoxy-D-manno-octulosonic-acid transferase, N-terminal domain"/>
    <property type="match status" value="1"/>
</dbReference>
<comment type="subcellular location">
    <subcellularLocation>
        <location evidence="8">Cell membrane</location>
    </subcellularLocation>
</comment>
<evidence type="ECO:0000256" key="1">
    <source>
        <dbReference type="ARBA" id="ARBA00003394"/>
    </source>
</evidence>
<organism evidence="10 11">
    <name type="scientific">Paracoccus denitrificans</name>
    <dbReference type="NCBI Taxonomy" id="266"/>
    <lineage>
        <taxon>Bacteria</taxon>
        <taxon>Pseudomonadati</taxon>
        <taxon>Pseudomonadota</taxon>
        <taxon>Alphaproteobacteria</taxon>
        <taxon>Rhodobacterales</taxon>
        <taxon>Paracoccaceae</taxon>
        <taxon>Paracoccus</taxon>
    </lineage>
</organism>
<proteinExistence type="inferred from homology"/>
<keyword evidence="8" id="KW-0448">Lipopolysaccharide biosynthesis</keyword>
<dbReference type="GO" id="GO:0005886">
    <property type="term" value="C:plasma membrane"/>
    <property type="evidence" value="ECO:0007669"/>
    <property type="project" value="UniProtKB-SubCell"/>
</dbReference>
<dbReference type="InterPro" id="IPR039901">
    <property type="entry name" value="Kdotransferase"/>
</dbReference>
<dbReference type="Gene3D" id="3.40.50.2000">
    <property type="entry name" value="Glycogen Phosphorylase B"/>
    <property type="match status" value="1"/>
</dbReference>
<evidence type="ECO:0000259" key="9">
    <source>
        <dbReference type="Pfam" id="PF04413"/>
    </source>
</evidence>
<dbReference type="PANTHER" id="PTHR42755:SF1">
    <property type="entry name" value="3-DEOXY-D-MANNO-OCTULOSONIC ACID TRANSFERASE, MITOCHONDRIAL-RELATED"/>
    <property type="match status" value="1"/>
</dbReference>
<dbReference type="InterPro" id="IPR038107">
    <property type="entry name" value="Glycos_transf_N_sf"/>
</dbReference>
<dbReference type="UniPathway" id="UPA00958"/>
<comment type="pathway">
    <text evidence="2 8">Bacterial outer membrane biogenesis; LPS core biosynthesis.</text>
</comment>
<gene>
    <name evidence="10" type="ORF">DI616_09210</name>
</gene>
<comment type="similarity">
    <text evidence="8">Belongs to the glycosyltransferase group 1 family.</text>
</comment>
<evidence type="ECO:0000256" key="8">
    <source>
        <dbReference type="RuleBase" id="RU365103"/>
    </source>
</evidence>
<evidence type="ECO:0000256" key="4">
    <source>
        <dbReference type="ARBA" id="ARBA00019077"/>
    </source>
</evidence>
<comment type="catalytic activity">
    <reaction evidence="7 8">
        <text>lipid IVA (E. coli) + CMP-3-deoxy-beta-D-manno-octulosonate = alpha-Kdo-(2-&gt;6)-lipid IVA (E. coli) + CMP + H(+)</text>
        <dbReference type="Rhea" id="RHEA:28066"/>
        <dbReference type="ChEBI" id="CHEBI:15378"/>
        <dbReference type="ChEBI" id="CHEBI:58603"/>
        <dbReference type="ChEBI" id="CHEBI:60364"/>
        <dbReference type="ChEBI" id="CHEBI:60377"/>
        <dbReference type="ChEBI" id="CHEBI:85987"/>
        <dbReference type="EC" id="2.4.99.12"/>
    </reaction>
</comment>
<dbReference type="EC" id="2.4.99.12" evidence="3 8"/>
<evidence type="ECO:0000256" key="2">
    <source>
        <dbReference type="ARBA" id="ARBA00004713"/>
    </source>
</evidence>
<comment type="caution">
    <text evidence="10">The sequence shown here is derived from an EMBL/GenBank/DDBJ whole genome shotgun (WGS) entry which is preliminary data.</text>
</comment>
<dbReference type="AlphaFoldDB" id="A0A533I6E8"/>
<evidence type="ECO:0000313" key="11">
    <source>
        <dbReference type="Proteomes" id="UP000315344"/>
    </source>
</evidence>
<keyword evidence="8" id="KW-0472">Membrane</keyword>
<sequence>MAAAAGGRLGWLHRLLPKPDRTPETAPALSLPSADGPLVWMRIGAGYDQVAQDATALPPSLIQLLVQMRRAGLQIVVSRALGDPADIGTRGVSSIPDFGTDPGQAAAHLQRMNPDALLLIGPDLPRHLIAAATEHGVPVFLAEARLTAPRHRWHLPGLGRRSVLDRFTLLMMPDQASCDAALDMGADEERIEMTGPITLTREPLKHNEAERIALSEAFEGRQLWLAATINEAEIPAVIAAHLHVLSYSHRAMLILMPAEPDESAAMAVAMADAGLVVAQRSLDEDPTEEVNVYMVDDPFEMGLWYRLAPLCFMGTTLAGPTQAARDPFEAASLGSAMIHGPQDGSFPAEWAQLDGAVAARRIDHAAALPQAVVTLLAPDQAAHLATNAWSVSTGGAGVATRIAQVIRNTIQGEVA</sequence>
<evidence type="ECO:0000256" key="7">
    <source>
        <dbReference type="ARBA" id="ARBA00049183"/>
    </source>
</evidence>
<protein>
    <recommendedName>
        <fullName evidence="4 8">3-deoxy-D-manno-octulosonic acid transferase</fullName>
        <shortName evidence="8">Kdo transferase</shortName>
        <ecNumber evidence="3 8">2.4.99.12</ecNumber>
    </recommendedName>
    <alternativeName>
        <fullName evidence="6 8">Lipid IV(A) 3-deoxy-D-manno-octulosonic acid transferase</fullName>
    </alternativeName>
</protein>
<dbReference type="Proteomes" id="UP000315344">
    <property type="component" value="Unassembled WGS sequence"/>
</dbReference>
<dbReference type="Pfam" id="PF04413">
    <property type="entry name" value="Glycos_transf_N"/>
    <property type="match status" value="1"/>
</dbReference>
<keyword evidence="8" id="KW-1003">Cell membrane</keyword>
<dbReference type="GO" id="GO:0043842">
    <property type="term" value="F:Kdo transferase activity"/>
    <property type="evidence" value="ECO:0007669"/>
    <property type="project" value="UniProtKB-EC"/>
</dbReference>
<evidence type="ECO:0000313" key="10">
    <source>
        <dbReference type="EMBL" id="TKW66663.1"/>
    </source>
</evidence>
<dbReference type="GO" id="GO:0009245">
    <property type="term" value="P:lipid A biosynthetic process"/>
    <property type="evidence" value="ECO:0007669"/>
    <property type="project" value="TreeGrafter"/>
</dbReference>
<evidence type="ECO:0000256" key="5">
    <source>
        <dbReference type="ARBA" id="ARBA00022679"/>
    </source>
</evidence>
<evidence type="ECO:0000256" key="6">
    <source>
        <dbReference type="ARBA" id="ARBA00031445"/>
    </source>
</evidence>
<keyword evidence="5 8" id="KW-0808">Transferase</keyword>
<evidence type="ECO:0000256" key="3">
    <source>
        <dbReference type="ARBA" id="ARBA00012621"/>
    </source>
</evidence>
<dbReference type="SUPFAM" id="SSF53756">
    <property type="entry name" value="UDP-Glycosyltransferase/glycogen phosphorylase"/>
    <property type="match status" value="1"/>
</dbReference>
<name>A0A533I6E8_PARDE</name>
<dbReference type="InterPro" id="IPR007507">
    <property type="entry name" value="Glycos_transf_N"/>
</dbReference>
<dbReference type="EMBL" id="VAFL01000006">
    <property type="protein sequence ID" value="TKW66663.1"/>
    <property type="molecule type" value="Genomic_DNA"/>
</dbReference>
<accession>A0A533I6E8</accession>
<dbReference type="GO" id="GO:0009244">
    <property type="term" value="P:lipopolysaccharide core region biosynthetic process"/>
    <property type="evidence" value="ECO:0007669"/>
    <property type="project" value="UniProtKB-UniRule"/>
</dbReference>
<feature type="domain" description="3-deoxy-D-manno-octulosonic-acid transferase N-terminal" evidence="9">
    <location>
        <begin position="103"/>
        <end position="197"/>
    </location>
</feature>
<dbReference type="PANTHER" id="PTHR42755">
    <property type="entry name" value="3-DEOXY-MANNO-OCTULOSONATE CYTIDYLYLTRANSFERASE"/>
    <property type="match status" value="1"/>
</dbReference>
<reference evidence="10 11" key="1">
    <citation type="journal article" date="2017" name="Nat. Commun.">
        <title>In situ click chemistry generation of cyclooxygenase-2 inhibitors.</title>
        <authorList>
            <person name="Bhardwaj A."/>
            <person name="Kaur J."/>
            <person name="Wuest M."/>
            <person name="Wuest F."/>
        </authorList>
    </citation>
    <scope>NUCLEOTIDE SEQUENCE [LARGE SCALE GENOMIC DNA]</scope>
    <source>
        <strain evidence="10">S2_012_000_R3_94</strain>
    </source>
</reference>
<comment type="function">
    <text evidence="1 8">Involved in lipopolysaccharide (LPS) biosynthesis. Catalyzes the transfer of 3-deoxy-D-manno-octulosonate (Kdo) residue(s) from CMP-Kdo to lipid IV(A), the tetraacyldisaccharide-1,4'-bisphosphate precursor of lipid A.</text>
</comment>